<protein>
    <recommendedName>
        <fullName evidence="3">Gas vesicle protein</fullName>
    </recommendedName>
</protein>
<dbReference type="OrthoDB" id="2353585at2"/>
<organism evidence="1 2">
    <name type="scientific">Schinkia azotoformans MEV2011</name>
    <dbReference type="NCBI Taxonomy" id="1348973"/>
    <lineage>
        <taxon>Bacteria</taxon>
        <taxon>Bacillati</taxon>
        <taxon>Bacillota</taxon>
        <taxon>Bacilli</taxon>
        <taxon>Bacillales</taxon>
        <taxon>Bacillaceae</taxon>
        <taxon>Calidifontibacillus/Schinkia group</taxon>
        <taxon>Schinkia</taxon>
    </lineage>
</organism>
<comment type="caution">
    <text evidence="1">The sequence shown here is derived from an EMBL/GenBank/DDBJ whole genome shotgun (WGS) entry which is preliminary data.</text>
</comment>
<dbReference type="PATRIC" id="fig|1348973.3.peg.4621"/>
<evidence type="ECO:0000313" key="1">
    <source>
        <dbReference type="EMBL" id="KEF36088.1"/>
    </source>
</evidence>
<evidence type="ECO:0000313" key="2">
    <source>
        <dbReference type="Proteomes" id="UP000027936"/>
    </source>
</evidence>
<dbReference type="Proteomes" id="UP000027936">
    <property type="component" value="Unassembled WGS sequence"/>
</dbReference>
<dbReference type="AlphaFoldDB" id="A0A072NGR8"/>
<accession>A0A072NGR8</accession>
<gene>
    <name evidence="1" type="ORF">M670_04749</name>
</gene>
<sequence length="107" mass="12130">MEKNNKLIKGILYGALAGAVISLLDRETRENTVNQVKDCGRTVWHYSKNPTELIEGVSDKISVARQKIEEVTEDITFIVEKVNDIRQSSDKLLLSNNIEEGRELDEI</sequence>
<evidence type="ECO:0008006" key="3">
    <source>
        <dbReference type="Google" id="ProtNLM"/>
    </source>
</evidence>
<proteinExistence type="predicted"/>
<name>A0A072NGR8_SCHAZ</name>
<dbReference type="EMBL" id="JJRY01000036">
    <property type="protein sequence ID" value="KEF36088.1"/>
    <property type="molecule type" value="Genomic_DNA"/>
</dbReference>
<dbReference type="RefSeq" id="WP_003331381.1">
    <property type="nucleotide sequence ID" value="NZ_JJRY01000036.1"/>
</dbReference>
<dbReference type="GeneID" id="89467919"/>
<reference evidence="1 2" key="1">
    <citation type="submission" date="2014-04" db="EMBL/GenBank/DDBJ databases">
        <title>Draft genome sequence of Bacillus azotoformans MEV2011, a (co-) denitrifying strain unable to grow in the presence of oxygen.</title>
        <authorList>
            <person name="Nielsen M."/>
            <person name="Schreiber L."/>
            <person name="Finster K."/>
            <person name="Schramm A."/>
        </authorList>
    </citation>
    <scope>NUCLEOTIDE SEQUENCE [LARGE SCALE GENOMIC DNA]</scope>
    <source>
        <strain evidence="1 2">MEV2011</strain>
    </source>
</reference>